<keyword evidence="2" id="KW-1185">Reference proteome</keyword>
<protein>
    <submittedName>
        <fullName evidence="1">Uncharacterized protein</fullName>
    </submittedName>
</protein>
<proteinExistence type="predicted"/>
<organism evidence="1 2">
    <name type="scientific">Cirrhinus molitorella</name>
    <name type="common">mud carp</name>
    <dbReference type="NCBI Taxonomy" id="172907"/>
    <lineage>
        <taxon>Eukaryota</taxon>
        <taxon>Metazoa</taxon>
        <taxon>Chordata</taxon>
        <taxon>Craniata</taxon>
        <taxon>Vertebrata</taxon>
        <taxon>Euteleostomi</taxon>
        <taxon>Actinopterygii</taxon>
        <taxon>Neopterygii</taxon>
        <taxon>Teleostei</taxon>
        <taxon>Ostariophysi</taxon>
        <taxon>Cypriniformes</taxon>
        <taxon>Cyprinidae</taxon>
        <taxon>Labeoninae</taxon>
        <taxon>Labeonini</taxon>
        <taxon>Cirrhinus</taxon>
    </lineage>
</organism>
<reference evidence="1 2" key="1">
    <citation type="submission" date="2023-09" db="EMBL/GenBank/DDBJ databases">
        <authorList>
            <person name="Wang M."/>
        </authorList>
    </citation>
    <scope>NUCLEOTIDE SEQUENCE [LARGE SCALE GENOMIC DNA]</scope>
    <source>
        <strain evidence="1">GT-2023</strain>
        <tissue evidence="1">Liver</tissue>
    </source>
</reference>
<evidence type="ECO:0000313" key="1">
    <source>
        <dbReference type="EMBL" id="KAL1282185.1"/>
    </source>
</evidence>
<dbReference type="EMBL" id="JAYMGO010000001">
    <property type="protein sequence ID" value="KAL1282185.1"/>
    <property type="molecule type" value="Genomic_DNA"/>
</dbReference>
<accession>A0ABR3NZ84</accession>
<gene>
    <name evidence="1" type="ORF">QQF64_000988</name>
</gene>
<evidence type="ECO:0000313" key="2">
    <source>
        <dbReference type="Proteomes" id="UP001558613"/>
    </source>
</evidence>
<comment type="caution">
    <text evidence="1">The sequence shown here is derived from an EMBL/GenBank/DDBJ whole genome shotgun (WGS) entry which is preliminary data.</text>
</comment>
<name>A0ABR3NZ84_9TELE</name>
<dbReference type="Proteomes" id="UP001558613">
    <property type="component" value="Unassembled WGS sequence"/>
</dbReference>
<sequence>MYSKPQLYRTCFYVTHQYWTALSEGPQLCLSIIVIFAVQRDRSNRPGSLLNAEQAWLDMVAGCSTLRAISIITQQSNHCGFLQLLISADNQPVFWSVLDPQG</sequence>